<protein>
    <submittedName>
        <fullName evidence="1">Uncharacterized protein</fullName>
    </submittedName>
</protein>
<sequence>MEEIKVILKAIPFWMYEKYKLKNHQGKSRPNHFSTQKRNTTFYRKLEKELLPILNKKNYIKKKNRVFIHEKNEKISYIHFALNHQRNGICVDIGEIDNQTNKNIIEAIINDTKFKRLKPDFWKFDYQYPVRKSNKYDENIINEIKSLLLKNL</sequence>
<accession>A0A1H5PIV6</accession>
<dbReference type="RefSeq" id="WP_093114485.1">
    <property type="nucleotide sequence ID" value="NZ_FNGG01000017.1"/>
</dbReference>
<dbReference type="OrthoDB" id="9948001at2"/>
<dbReference type="STRING" id="390640.SAMN04488034_11712"/>
<evidence type="ECO:0000313" key="2">
    <source>
        <dbReference type="Proteomes" id="UP000199448"/>
    </source>
</evidence>
<evidence type="ECO:0000313" key="1">
    <source>
        <dbReference type="EMBL" id="SEF12987.1"/>
    </source>
</evidence>
<name>A0A1H5PIV6_9FLAO</name>
<proteinExistence type="predicted"/>
<dbReference type="AlphaFoldDB" id="A0A1H5PIV6"/>
<keyword evidence="2" id="KW-1185">Reference proteome</keyword>
<organism evidence="1 2">
    <name type="scientific">Salinimicrobium catena</name>
    <dbReference type="NCBI Taxonomy" id="390640"/>
    <lineage>
        <taxon>Bacteria</taxon>
        <taxon>Pseudomonadati</taxon>
        <taxon>Bacteroidota</taxon>
        <taxon>Flavobacteriia</taxon>
        <taxon>Flavobacteriales</taxon>
        <taxon>Flavobacteriaceae</taxon>
        <taxon>Salinimicrobium</taxon>
    </lineage>
</organism>
<reference evidence="1 2" key="1">
    <citation type="submission" date="2016-10" db="EMBL/GenBank/DDBJ databases">
        <authorList>
            <person name="de Groot N.N."/>
        </authorList>
    </citation>
    <scope>NUCLEOTIDE SEQUENCE [LARGE SCALE GENOMIC DNA]</scope>
    <source>
        <strain evidence="1 2">DSM 23553</strain>
    </source>
</reference>
<dbReference type="EMBL" id="FNUG01000017">
    <property type="protein sequence ID" value="SEF12987.1"/>
    <property type="molecule type" value="Genomic_DNA"/>
</dbReference>
<dbReference type="Proteomes" id="UP000199448">
    <property type="component" value="Unassembled WGS sequence"/>
</dbReference>
<gene>
    <name evidence="1" type="ORF">SAMN04488034_11712</name>
</gene>